<reference evidence="1 2" key="1">
    <citation type="submission" date="2022-08" db="EMBL/GenBank/DDBJ databases">
        <authorList>
            <person name="Zeman M."/>
            <person name="Kubasova T."/>
        </authorList>
    </citation>
    <scope>NUCLEOTIDE SEQUENCE [LARGE SCALE GENOMIC DNA]</scope>
    <source>
        <strain evidence="1 2">ET62</strain>
    </source>
</reference>
<dbReference type="Pfam" id="PF14460">
    <property type="entry name" value="Prok-E2_D"/>
    <property type="match status" value="1"/>
</dbReference>
<comment type="caution">
    <text evidence="1">The sequence shown here is derived from an EMBL/GenBank/DDBJ whole genome shotgun (WGS) entry which is preliminary data.</text>
</comment>
<protein>
    <submittedName>
        <fullName evidence="1">Prokaryotic E2 ligase family D protein</fullName>
    </submittedName>
</protein>
<proteinExistence type="predicted"/>
<evidence type="ECO:0000313" key="1">
    <source>
        <dbReference type="EMBL" id="MCR8874066.1"/>
    </source>
</evidence>
<keyword evidence="1" id="KW-0436">Ligase</keyword>
<dbReference type="RefSeq" id="WP_204430074.1">
    <property type="nucleotide sequence ID" value="NZ_JANRHJ010000008.1"/>
</dbReference>
<organism evidence="1 2">
    <name type="scientific">Phocaeicola barnesiae</name>
    <dbReference type="NCBI Taxonomy" id="376804"/>
    <lineage>
        <taxon>Bacteria</taxon>
        <taxon>Pseudomonadati</taxon>
        <taxon>Bacteroidota</taxon>
        <taxon>Bacteroidia</taxon>
        <taxon>Bacteroidales</taxon>
        <taxon>Bacteroidaceae</taxon>
        <taxon>Phocaeicola</taxon>
    </lineage>
</organism>
<dbReference type="InterPro" id="IPR032787">
    <property type="entry name" value="Prok-E2_D"/>
</dbReference>
<dbReference type="AlphaFoldDB" id="A0AAW5N0D1"/>
<accession>A0AAW5N0D1</accession>
<sequence>MNELTTKLQEIMVPKAALIAYAYDSNTYRVHDKYHLELRPISPDGRMGAAIPVSHEFIGALADNYSAEICRIPYGRIPPNLLECNSRKGHEKYIWYNPPGKHLMFFTGGLNIADGEFNLPGVVYKVEKERMDIYAFKGNRPEERTELYRAPFFNVTQSKVCLGSTSLTVPQNPTYADWLAYWEQRFWTSEFSHLGGKGNPTRSNLVIVTENARNAPFDEEELQPLNITLKDLLS</sequence>
<dbReference type="EMBL" id="JANRHJ010000008">
    <property type="protein sequence ID" value="MCR8874066.1"/>
    <property type="molecule type" value="Genomic_DNA"/>
</dbReference>
<evidence type="ECO:0000313" key="2">
    <source>
        <dbReference type="Proteomes" id="UP001204579"/>
    </source>
</evidence>
<dbReference type="GO" id="GO:0016874">
    <property type="term" value="F:ligase activity"/>
    <property type="evidence" value="ECO:0007669"/>
    <property type="project" value="UniProtKB-KW"/>
</dbReference>
<keyword evidence="2" id="KW-1185">Reference proteome</keyword>
<name>A0AAW5N0D1_9BACT</name>
<dbReference type="Proteomes" id="UP001204579">
    <property type="component" value="Unassembled WGS sequence"/>
</dbReference>
<gene>
    <name evidence="1" type="ORF">NW209_08585</name>
</gene>